<dbReference type="RefSeq" id="XP_060122443.1">
    <property type="nucleotide sequence ID" value="XM_060266460.1"/>
</dbReference>
<keyword evidence="3" id="KW-0732">Signal</keyword>
<dbReference type="SUPFAM" id="SSF56300">
    <property type="entry name" value="Metallo-dependent phosphatases"/>
    <property type="match status" value="1"/>
</dbReference>
<evidence type="ECO:0000256" key="1">
    <source>
        <dbReference type="ARBA" id="ARBA00022801"/>
    </source>
</evidence>
<dbReference type="Proteomes" id="UP001217754">
    <property type="component" value="Chromosome 4"/>
</dbReference>
<sequence length="740" mass="82869">MVGVKRILAGAALLLGVSQVAATATPGTPVYTGVKSFPTEVFKSMYYMPKNQEQEPRPVVTRLNGGTFPDSLNNPTQLPTAPPSSEILMPPQQHGSEQVDKLVNDLFNIAGQLFKLDQSTSLTCNLCTSGLATLQTLAHVDPEILPDVMGSICDTFGVFKLLSFKQECKRTLGKAVYGGPITQVLSVANFTKGAIDAQGICAQIPKLNLCPKPSEKFSDDFLNSWFRGKRHASKQVTSRWAQKKAESKKWPKDQMLRVPHVSDLHVDGRYKVGAEAACTFGETVACCRQNSYNSTMWDKQFVHGDLPKKNISEESNYWGSLKCDAPWALMGNSMQTLKALGGKKGFDFAVFTGDLVAHDDLYRYSHDFAEYSEQALFDMLKHFLGDTPLLTTLGNHDTSPENFMSHKNMPYGISNAFNWDLNYVAELWSAENWINSTQANQVRTHYGAYSISPRKGFRVISLNTDFWYYVNVYNYVNMQNPDASGMLRFLTDELLAAEEAGERVWIIGHVLTGWSGDEALDRPGNLFYQIVSRFAPHTLAHIFFGHTHEDHFQMFYFNDNGESASARQNTKDAVAQAFIAPSITPYTYLNPAIRVYTVDPGTFEVFDYDQYYSQIDEYDELIESKANHGPVWRHLYSARDAYGDFRSSVHTGKYNAGVKLDGTKWPESAPLNATFWGAVTDEMEARPELVSYFSRLQSRLSSKARVCDTAECHKANICYMRSGSPTQGRRCNSDYSSVGR</sequence>
<reference evidence="5" key="1">
    <citation type="submission" date="2023-03" db="EMBL/GenBank/DDBJ databases">
        <title>Mating type loci evolution in Malassezia.</title>
        <authorList>
            <person name="Coelho M.A."/>
        </authorList>
    </citation>
    <scope>NUCLEOTIDE SEQUENCE</scope>
    <source>
        <strain evidence="5">CBS 9431</strain>
    </source>
</reference>
<keyword evidence="1" id="KW-0378">Hydrolase</keyword>
<accession>A0AAF0EYT3</accession>
<gene>
    <name evidence="5" type="ORF">MJAP1_002525</name>
</gene>
<dbReference type="InterPro" id="IPR004843">
    <property type="entry name" value="Calcineurin-like_PHP"/>
</dbReference>
<dbReference type="InterPro" id="IPR041805">
    <property type="entry name" value="ASMase/PPN1_MPP"/>
</dbReference>
<dbReference type="EMBL" id="CP119961">
    <property type="protein sequence ID" value="WFD39546.1"/>
    <property type="molecule type" value="Genomic_DNA"/>
</dbReference>
<dbReference type="PANTHER" id="PTHR10340">
    <property type="entry name" value="SPHINGOMYELIN PHOSPHODIESTERASE"/>
    <property type="match status" value="1"/>
</dbReference>
<dbReference type="InterPro" id="IPR029052">
    <property type="entry name" value="Metallo-depent_PP-like"/>
</dbReference>
<feature type="domain" description="Calcineurin-like phosphoesterase" evidence="4">
    <location>
        <begin position="260"/>
        <end position="549"/>
    </location>
</feature>
<feature type="signal peptide" evidence="3">
    <location>
        <begin position="1"/>
        <end position="22"/>
    </location>
</feature>
<dbReference type="GO" id="GO:0005615">
    <property type="term" value="C:extracellular space"/>
    <property type="evidence" value="ECO:0007669"/>
    <property type="project" value="TreeGrafter"/>
</dbReference>
<feature type="chain" id="PRO_5042252775" description="Calcineurin-like phosphoesterase domain-containing protein" evidence="3">
    <location>
        <begin position="23"/>
        <end position="740"/>
    </location>
</feature>
<dbReference type="CDD" id="cd00842">
    <property type="entry name" value="MPP_ASMase"/>
    <property type="match status" value="1"/>
</dbReference>
<organism evidence="5 6">
    <name type="scientific">Malassezia japonica</name>
    <dbReference type="NCBI Taxonomy" id="223818"/>
    <lineage>
        <taxon>Eukaryota</taxon>
        <taxon>Fungi</taxon>
        <taxon>Dikarya</taxon>
        <taxon>Basidiomycota</taxon>
        <taxon>Ustilaginomycotina</taxon>
        <taxon>Malasseziomycetes</taxon>
        <taxon>Malasseziales</taxon>
        <taxon>Malasseziaceae</taxon>
        <taxon>Malassezia</taxon>
    </lineage>
</organism>
<dbReference type="Gene3D" id="3.60.21.10">
    <property type="match status" value="1"/>
</dbReference>
<dbReference type="Pfam" id="PF00149">
    <property type="entry name" value="Metallophos"/>
    <property type="match status" value="1"/>
</dbReference>
<name>A0AAF0EYT3_9BASI</name>
<evidence type="ECO:0000256" key="2">
    <source>
        <dbReference type="ARBA" id="ARBA00023180"/>
    </source>
</evidence>
<evidence type="ECO:0000313" key="5">
    <source>
        <dbReference type="EMBL" id="WFD39546.1"/>
    </source>
</evidence>
<evidence type="ECO:0000259" key="4">
    <source>
        <dbReference type="Pfam" id="PF00149"/>
    </source>
</evidence>
<proteinExistence type="predicted"/>
<evidence type="ECO:0000256" key="3">
    <source>
        <dbReference type="SAM" id="SignalP"/>
    </source>
</evidence>
<dbReference type="PANTHER" id="PTHR10340:SF27">
    <property type="entry name" value="ACL091CP"/>
    <property type="match status" value="1"/>
</dbReference>
<keyword evidence="2" id="KW-0325">Glycoprotein</keyword>
<dbReference type="GO" id="GO:0008081">
    <property type="term" value="F:phosphoric diester hydrolase activity"/>
    <property type="evidence" value="ECO:0007669"/>
    <property type="project" value="TreeGrafter"/>
</dbReference>
<protein>
    <recommendedName>
        <fullName evidence="4">Calcineurin-like phosphoesterase domain-containing protein</fullName>
    </recommendedName>
</protein>
<keyword evidence="6" id="KW-1185">Reference proteome</keyword>
<evidence type="ECO:0000313" key="6">
    <source>
        <dbReference type="Proteomes" id="UP001217754"/>
    </source>
</evidence>
<dbReference type="AlphaFoldDB" id="A0AAF0EYT3"/>
<dbReference type="GeneID" id="85226176"/>